<evidence type="ECO:0000313" key="3">
    <source>
        <dbReference type="Proteomes" id="UP000672027"/>
    </source>
</evidence>
<dbReference type="Pfam" id="PF13304">
    <property type="entry name" value="AAA_21"/>
    <property type="match status" value="2"/>
</dbReference>
<reference evidence="2 3" key="1">
    <citation type="submission" date="2021-04" db="EMBL/GenBank/DDBJ databases">
        <title>Genomics, taxonomy and metabolism of representatives of sulfur bacteria of the genus Thiothrix: Thiothrix fructosivorans QT, Thiothrix unzii A1T and three new species, Thiothrix subterranea sp. nov., Thiothrix litoralis sp. nov. and 'Candidatus Thiothrix anitrata' sp. nov.</title>
        <authorList>
            <person name="Ravin N.V."/>
            <person name="Smolyakov D."/>
            <person name="Rudenko T.S."/>
            <person name="Mardanov A.V."/>
            <person name="Beletsky A.V."/>
            <person name="Markov N.D."/>
            <person name="Fomenkov A.I."/>
            <person name="Roberts R.J."/>
            <person name="Karnachuk O.V."/>
            <person name="Novikov A."/>
            <person name="Grabovich M.Y."/>
        </authorList>
    </citation>
    <scope>NUCLEOTIDE SEQUENCE [LARGE SCALE GENOMIC DNA]</scope>
    <source>
        <strain evidence="2 3">A52</strain>
    </source>
</reference>
<dbReference type="SUPFAM" id="SSF52540">
    <property type="entry name" value="P-loop containing nucleoside triphosphate hydrolases"/>
    <property type="match status" value="1"/>
</dbReference>
<dbReference type="InterPro" id="IPR014555">
    <property type="entry name" value="RecF-like"/>
</dbReference>
<dbReference type="Gene3D" id="3.40.50.300">
    <property type="entry name" value="P-loop containing nucleotide triphosphate hydrolases"/>
    <property type="match status" value="1"/>
</dbReference>
<dbReference type="RefSeq" id="WP_210225847.1">
    <property type="nucleotide sequence ID" value="NZ_CP072800.1"/>
</dbReference>
<accession>A0ABX7WZ77</accession>
<feature type="domain" description="ATPase AAA-type core" evidence="1">
    <location>
        <begin position="35"/>
        <end position="67"/>
    </location>
</feature>
<dbReference type="PANTHER" id="PTHR40396:SF1">
    <property type="entry name" value="ATPASE AAA-TYPE CORE DOMAIN-CONTAINING PROTEIN"/>
    <property type="match status" value="1"/>
</dbReference>
<dbReference type="InterPro" id="IPR027417">
    <property type="entry name" value="P-loop_NTPase"/>
</dbReference>
<evidence type="ECO:0000259" key="1">
    <source>
        <dbReference type="Pfam" id="PF13304"/>
    </source>
</evidence>
<name>A0ABX7WZ77_9GAMM</name>
<feature type="domain" description="ATPase AAA-type core" evidence="1">
    <location>
        <begin position="197"/>
        <end position="351"/>
    </location>
</feature>
<proteinExistence type="predicted"/>
<dbReference type="PIRSF" id="PIRSF029347">
    <property type="entry name" value="RecF"/>
    <property type="match status" value="1"/>
</dbReference>
<protein>
    <submittedName>
        <fullName evidence="2">AAA family ATPase</fullName>
    </submittedName>
</protein>
<sequence length="402" mass="45604">MAMIQGIRIRNFKSLKDITLGNVCDGSNTQPLTPITAVIGKNGVGKTSLFDVFGFLADCMKYGVAEACDVRGGFDRVVSQGENDLIELKLCCLSESDPIPTLFDLKIAKDKDGKPYVKWEWFYQFLGYDDNKIKLRSFLEMSDGVGFVHEEDEQTGKSFMIRMTDKDKQQLATATVTRLKSYPHLSSFRNFVEGWYMSYFTPDAARNINQKGAQQHLNRSGDNLSNVVEFMMDEHPERFQTVLERIASKIPGIGKISTYRDSVTRNLYLMLEGKGFAKPFIQSQMSDGTLKLFTYLLLLEDPEPAPLLCIEEPENGLYHQLLETLAQEIREHTSNARSQVFITTHQPYFVDALEPEEVWILEKGEDGFSTIRRASDDPLINAMVEESQPLGALWYSGYLDAR</sequence>
<dbReference type="InterPro" id="IPR003959">
    <property type="entry name" value="ATPase_AAA_core"/>
</dbReference>
<keyword evidence="3" id="KW-1185">Reference proteome</keyword>
<gene>
    <name evidence="2" type="ORF">J8380_11910</name>
</gene>
<evidence type="ECO:0000313" key="2">
    <source>
        <dbReference type="EMBL" id="QTR48979.1"/>
    </source>
</evidence>
<organism evidence="2 3">
    <name type="scientific">Candidatus Thiothrix anitrata</name>
    <dbReference type="NCBI Taxonomy" id="2823902"/>
    <lineage>
        <taxon>Bacteria</taxon>
        <taxon>Pseudomonadati</taxon>
        <taxon>Pseudomonadota</taxon>
        <taxon>Gammaproteobacteria</taxon>
        <taxon>Thiotrichales</taxon>
        <taxon>Thiotrichaceae</taxon>
        <taxon>Thiothrix</taxon>
    </lineage>
</organism>
<dbReference type="Proteomes" id="UP000672027">
    <property type="component" value="Chromosome"/>
</dbReference>
<dbReference type="EMBL" id="CP072800">
    <property type="protein sequence ID" value="QTR48979.1"/>
    <property type="molecule type" value="Genomic_DNA"/>
</dbReference>
<dbReference type="PANTHER" id="PTHR40396">
    <property type="entry name" value="ATPASE-LIKE PROTEIN"/>
    <property type="match status" value="1"/>
</dbReference>